<proteinExistence type="predicted"/>
<gene>
    <name evidence="2" type="ORF">EPH_0007130</name>
</gene>
<evidence type="ECO:0000313" key="3">
    <source>
        <dbReference type="Proteomes" id="UP000018201"/>
    </source>
</evidence>
<reference evidence="2" key="1">
    <citation type="submission" date="2013-10" db="EMBL/GenBank/DDBJ databases">
        <title>Genomic analysis of the causative agents of coccidiosis in chickens.</title>
        <authorList>
            <person name="Reid A.J."/>
            <person name="Blake D."/>
            <person name="Billington K."/>
            <person name="Browne H."/>
            <person name="Dunn M."/>
            <person name="Hung S."/>
            <person name="Kawahara F."/>
            <person name="Miranda-Saavedra D."/>
            <person name="Mourier T."/>
            <person name="Nagra H."/>
            <person name="Otto T.D."/>
            <person name="Rawlings N."/>
            <person name="Sanchez A."/>
            <person name="Sanders M."/>
            <person name="Subramaniam C."/>
            <person name="Tay Y."/>
            <person name="Dear P."/>
            <person name="Doerig C."/>
            <person name="Gruber A."/>
            <person name="Parkinson J."/>
            <person name="Shirley M."/>
            <person name="Wan K.L."/>
            <person name="Berriman M."/>
            <person name="Tomley F."/>
            <person name="Pain A."/>
        </authorList>
    </citation>
    <scope>NUCLEOTIDE SEQUENCE [LARGE SCALE GENOMIC DNA]</scope>
    <source>
        <strain evidence="2">Houghton</strain>
    </source>
</reference>
<feature type="compositionally biased region" description="Polar residues" evidence="1">
    <location>
        <begin position="241"/>
        <end position="251"/>
    </location>
</feature>
<reference evidence="2" key="2">
    <citation type="submission" date="2013-10" db="EMBL/GenBank/DDBJ databases">
        <authorList>
            <person name="Aslett M."/>
        </authorList>
    </citation>
    <scope>NUCLEOTIDE SEQUENCE [LARGE SCALE GENOMIC DNA]</scope>
    <source>
        <strain evidence="2">Houghton</strain>
    </source>
</reference>
<feature type="region of interest" description="Disordered" evidence="1">
    <location>
        <begin position="230"/>
        <end position="251"/>
    </location>
</feature>
<feature type="region of interest" description="Disordered" evidence="1">
    <location>
        <begin position="274"/>
        <end position="328"/>
    </location>
</feature>
<protein>
    <submittedName>
        <fullName evidence="2">Uncharacterized protein</fullName>
    </submittedName>
</protein>
<dbReference type="Proteomes" id="UP000018201">
    <property type="component" value="Unassembled WGS sequence"/>
</dbReference>
<dbReference type="EMBL" id="HG697395">
    <property type="protein sequence ID" value="CDI87416.1"/>
    <property type="molecule type" value="Genomic_DNA"/>
</dbReference>
<dbReference type="AlphaFoldDB" id="U6H498"/>
<organism evidence="2 3">
    <name type="scientific">Eimeria praecox</name>
    <dbReference type="NCBI Taxonomy" id="51316"/>
    <lineage>
        <taxon>Eukaryota</taxon>
        <taxon>Sar</taxon>
        <taxon>Alveolata</taxon>
        <taxon>Apicomplexa</taxon>
        <taxon>Conoidasida</taxon>
        <taxon>Coccidia</taxon>
        <taxon>Eucoccidiorida</taxon>
        <taxon>Eimeriorina</taxon>
        <taxon>Eimeriidae</taxon>
        <taxon>Eimeria</taxon>
    </lineage>
</organism>
<name>U6H498_9EIME</name>
<feature type="compositionally biased region" description="Polar residues" evidence="1">
    <location>
        <begin position="283"/>
        <end position="294"/>
    </location>
</feature>
<dbReference type="OrthoDB" id="10559234at2759"/>
<sequence>MACIDSLKTVNSLIAYASIELTVLSGFLPDELEKRRRDVAAQLLSLARFIITETPRMMPYSRQAYRVLRVWRFFSASRHRRAKLPLMSAETRGRLLDELLIVQRATWTIIHYAMLELEQWTPTPGGFSLDQISKRVLFTVSAVLRVRRKQLLRIPAALHCLNEFQESVNMRLLFGTEGIKNALKCGPLPDAHGQIAEVESMVSEVRQSILLEENCQEYSEVAREACGTEGAYSGASLPSDPASTVETSPSSEALTRLVQPLLSNRIPALLPTSTLSLPGSAVTPESQEPHSTLDFSPRAFQKAALSADRSRWTSEGSTRGNSSAFPGASQAPLHYQFPLLRQDSFRTLAGGQTAGHLQSSSHFSSLVGRQQMKLPFGEERDRPFYGVPLGAPSGPWPPERIRQPAGAATPFDLSELDFWARGFSDADTRGSECHRKKTRP</sequence>
<evidence type="ECO:0000313" key="2">
    <source>
        <dbReference type="EMBL" id="CDI87416.1"/>
    </source>
</evidence>
<feature type="compositionally biased region" description="Polar residues" evidence="1">
    <location>
        <begin position="313"/>
        <end position="324"/>
    </location>
</feature>
<dbReference type="VEuPathDB" id="ToxoDB:EPH_0007130"/>
<accession>U6H498</accession>
<evidence type="ECO:0000256" key="1">
    <source>
        <dbReference type="SAM" id="MobiDB-lite"/>
    </source>
</evidence>
<keyword evidence="3" id="KW-1185">Reference proteome</keyword>